<sequence length="180" mass="18568">MSTDRPQYGEYATPEEQRARAGLPPLGAEPAASDSPASVPPAPTAPTAPPAAGIARANPVNRVVTIALLAIGLINVFSSIPGFLDLSTTLGLSMEMLGVEGDFSNFASARTWGVIAVAVMLAGYAATVWLAFRRLARGASAWWVPLAGFVVTMLLVSVCVSVPMMGDPAFTQSLLTPPAG</sequence>
<dbReference type="InterPro" id="IPR046231">
    <property type="entry name" value="DUF6264"/>
</dbReference>
<proteinExistence type="predicted"/>
<name>A0ABU8L7E2_9MICO</name>
<keyword evidence="4" id="KW-1185">Reference proteome</keyword>
<feature type="compositionally biased region" description="Low complexity" evidence="1">
    <location>
        <begin position="20"/>
        <end position="37"/>
    </location>
</feature>
<dbReference type="EMBL" id="JBBDGM010000002">
    <property type="protein sequence ID" value="MEJ1087246.1"/>
    <property type="molecule type" value="Genomic_DNA"/>
</dbReference>
<dbReference type="RefSeq" id="WP_337330919.1">
    <property type="nucleotide sequence ID" value="NZ_JBBDGM010000002.1"/>
</dbReference>
<evidence type="ECO:0000256" key="1">
    <source>
        <dbReference type="SAM" id="MobiDB-lite"/>
    </source>
</evidence>
<protein>
    <submittedName>
        <fullName evidence="3">DUF6264 family protein</fullName>
    </submittedName>
</protein>
<evidence type="ECO:0000313" key="4">
    <source>
        <dbReference type="Proteomes" id="UP001371224"/>
    </source>
</evidence>
<dbReference type="Pfam" id="PF19779">
    <property type="entry name" value="DUF6264"/>
    <property type="match status" value="1"/>
</dbReference>
<dbReference type="Proteomes" id="UP001371224">
    <property type="component" value="Unassembled WGS sequence"/>
</dbReference>
<reference evidence="3 4" key="1">
    <citation type="submission" date="2024-02" db="EMBL/GenBank/DDBJ databases">
        <authorList>
            <person name="Saticioglu I.B."/>
        </authorList>
    </citation>
    <scope>NUCLEOTIDE SEQUENCE [LARGE SCALE GENOMIC DNA]</scope>
    <source>
        <strain evidence="3 4">Mu-80</strain>
    </source>
</reference>
<feature type="transmembrane region" description="Helical" evidence="2">
    <location>
        <begin position="112"/>
        <end position="132"/>
    </location>
</feature>
<gene>
    <name evidence="3" type="ORF">WDU99_02820</name>
</gene>
<evidence type="ECO:0000313" key="3">
    <source>
        <dbReference type="EMBL" id="MEJ1087246.1"/>
    </source>
</evidence>
<comment type="caution">
    <text evidence="3">The sequence shown here is derived from an EMBL/GenBank/DDBJ whole genome shotgun (WGS) entry which is preliminary data.</text>
</comment>
<accession>A0ABU8L7E2</accession>
<feature type="transmembrane region" description="Helical" evidence="2">
    <location>
        <begin position="144"/>
        <end position="165"/>
    </location>
</feature>
<keyword evidence="2" id="KW-0812">Transmembrane</keyword>
<feature type="transmembrane region" description="Helical" evidence="2">
    <location>
        <begin position="63"/>
        <end position="84"/>
    </location>
</feature>
<feature type="compositionally biased region" description="Pro residues" evidence="1">
    <location>
        <begin position="38"/>
        <end position="49"/>
    </location>
</feature>
<organism evidence="3 4">
    <name type="scientific">Microbacterium bandirmense</name>
    <dbReference type="NCBI Taxonomy" id="3122050"/>
    <lineage>
        <taxon>Bacteria</taxon>
        <taxon>Bacillati</taxon>
        <taxon>Actinomycetota</taxon>
        <taxon>Actinomycetes</taxon>
        <taxon>Micrococcales</taxon>
        <taxon>Microbacteriaceae</taxon>
        <taxon>Microbacterium</taxon>
    </lineage>
</organism>
<feature type="region of interest" description="Disordered" evidence="1">
    <location>
        <begin position="1"/>
        <end position="50"/>
    </location>
</feature>
<keyword evidence="2" id="KW-0472">Membrane</keyword>
<evidence type="ECO:0000256" key="2">
    <source>
        <dbReference type="SAM" id="Phobius"/>
    </source>
</evidence>
<keyword evidence="2" id="KW-1133">Transmembrane helix</keyword>